<dbReference type="OrthoDB" id="5842926at2759"/>
<name>A0A2T7NLC0_POMCA</name>
<keyword evidence="10" id="KW-0539">Nucleus</keyword>
<keyword evidence="4 11" id="KW-0479">Metal-binding</keyword>
<proteinExistence type="predicted"/>
<gene>
    <name evidence="16" type="ORF">C0Q70_17758</name>
</gene>
<accession>A0A2T7NLC0</accession>
<dbReference type="GO" id="GO:0008270">
    <property type="term" value="F:zinc ion binding"/>
    <property type="evidence" value="ECO:0007669"/>
    <property type="project" value="UniProtKB-KW"/>
</dbReference>
<feature type="domain" description="C3H1-type" evidence="13">
    <location>
        <begin position="231"/>
        <end position="254"/>
    </location>
</feature>
<dbReference type="SMART" id="SM00443">
    <property type="entry name" value="G_patch"/>
    <property type="match status" value="1"/>
</dbReference>
<organism evidence="16 17">
    <name type="scientific">Pomacea canaliculata</name>
    <name type="common">Golden apple snail</name>
    <dbReference type="NCBI Taxonomy" id="400727"/>
    <lineage>
        <taxon>Eukaryota</taxon>
        <taxon>Metazoa</taxon>
        <taxon>Spiralia</taxon>
        <taxon>Lophotrochozoa</taxon>
        <taxon>Mollusca</taxon>
        <taxon>Gastropoda</taxon>
        <taxon>Caenogastropoda</taxon>
        <taxon>Architaenioglossa</taxon>
        <taxon>Ampullarioidea</taxon>
        <taxon>Ampullariidae</taxon>
        <taxon>Pomacea</taxon>
    </lineage>
</organism>
<evidence type="ECO:0000256" key="2">
    <source>
        <dbReference type="ARBA" id="ARBA00022414"/>
    </source>
</evidence>
<dbReference type="SUPFAM" id="SSF63748">
    <property type="entry name" value="Tudor/PWWP/MBT"/>
    <property type="match status" value="1"/>
</dbReference>
<dbReference type="PROSITE" id="PS50103">
    <property type="entry name" value="ZF_C3H1"/>
    <property type="match status" value="1"/>
</dbReference>
<keyword evidence="17" id="KW-1185">Reference proteome</keyword>
<dbReference type="STRING" id="400727.A0A2T7NLC0"/>
<evidence type="ECO:0000313" key="16">
    <source>
        <dbReference type="EMBL" id="PVD21955.1"/>
    </source>
</evidence>
<dbReference type="Gene3D" id="2.30.30.140">
    <property type="match status" value="1"/>
</dbReference>
<dbReference type="GO" id="GO:0000978">
    <property type="term" value="F:RNA polymerase II cis-regulatory region sequence-specific DNA binding"/>
    <property type="evidence" value="ECO:0007669"/>
    <property type="project" value="TreeGrafter"/>
</dbReference>
<dbReference type="PROSITE" id="PS50174">
    <property type="entry name" value="G_PATCH"/>
    <property type="match status" value="1"/>
</dbReference>
<comment type="subcellular location">
    <subcellularLocation>
        <location evidence="1">Nucleus</location>
    </subcellularLocation>
</comment>
<evidence type="ECO:0000313" key="17">
    <source>
        <dbReference type="Proteomes" id="UP000245119"/>
    </source>
</evidence>
<dbReference type="SMART" id="SM00356">
    <property type="entry name" value="ZnF_C3H1"/>
    <property type="match status" value="1"/>
</dbReference>
<evidence type="ECO:0000259" key="15">
    <source>
        <dbReference type="PROSITE" id="PS50304"/>
    </source>
</evidence>
<keyword evidence="9" id="KW-0804">Transcription</keyword>
<keyword evidence="3" id="KW-0678">Repressor</keyword>
<dbReference type="PANTHER" id="PTHR46297:SF1">
    <property type="entry name" value="ZINC FINGER CCCH-TYPE WITH G PATCH DOMAIN-CONTAINING PROTEIN"/>
    <property type="match status" value="1"/>
</dbReference>
<protein>
    <recommendedName>
        <fullName evidence="2">Zinc finger CCCH-type with G patch domain-containing protein</fullName>
    </recommendedName>
</protein>
<dbReference type="AlphaFoldDB" id="A0A2T7NLC0"/>
<dbReference type="SMART" id="SM00333">
    <property type="entry name" value="TUDOR"/>
    <property type="match status" value="1"/>
</dbReference>
<dbReference type="CDD" id="cd20384">
    <property type="entry name" value="Tudor_ZGPAT"/>
    <property type="match status" value="1"/>
</dbReference>
<evidence type="ECO:0000259" key="13">
    <source>
        <dbReference type="PROSITE" id="PS50103"/>
    </source>
</evidence>
<evidence type="ECO:0000256" key="4">
    <source>
        <dbReference type="ARBA" id="ARBA00022723"/>
    </source>
</evidence>
<dbReference type="Pfam" id="PF01585">
    <property type="entry name" value="G-patch"/>
    <property type="match status" value="1"/>
</dbReference>
<evidence type="ECO:0000259" key="14">
    <source>
        <dbReference type="PROSITE" id="PS50174"/>
    </source>
</evidence>
<dbReference type="OMA" id="QYTRGIG"/>
<sequence length="599" mass="66686">MDESQLTQALEMYRVQLAQVDQALAAAGGAEDLRQLKCDLEELVSLTEGSLLSLKKSLLLKSLEDVENVMTASSTSPAEPAGDEYKAFQAKIQDQKETDSTERATACVPSSGVNSTLTYLASKSSDNSFHQSLTGNTSVLAEDDSSSEDSFDEPAGNKEGDLSKGNNLLSSVDEDLSDLVGLKCRAPHSHDWGKLDYHNALIISARKHSEQEEHILVNVMFTTPTHSSMLPCKFYLDGHCRFSSDQCRYSHGYEVRLEELREFIEADHSTLAIDMKCLAQYSDKIWYAATITDIKDDLISVHFDDYGEDLDVDIAQVVPSESPAGGEGDTEDESDQDLNQGRQTLDASDSEDGEELPVFLWRPPQSTAAFGEWEAHTRGIGSKLMARMGYVVGEGLGTRSQGKAEPVPIMLLPQGKSLDRIMELKEMAGSSDLFDAMKRLEKQKKKADKKREDDATRDKLRSSNKPPNVFDFINRRLHGKRGDLSSLGTGGEPERDSSRGHNSTSGRRHISEHELHKKSDRDINVQVLKTHEEIRHVERSLSRLREALARNENRDRGMAAQLRSRLAEQEAYLSTLQSSSSALEKHQQKRSDYKKLAIF</sequence>
<evidence type="ECO:0000256" key="11">
    <source>
        <dbReference type="PROSITE-ProRule" id="PRU00723"/>
    </source>
</evidence>
<feature type="domain" description="G-patch" evidence="14">
    <location>
        <begin position="377"/>
        <end position="423"/>
    </location>
</feature>
<dbReference type="GO" id="GO:0005634">
    <property type="term" value="C:nucleus"/>
    <property type="evidence" value="ECO:0007669"/>
    <property type="project" value="UniProtKB-SubCell"/>
</dbReference>
<dbReference type="InterPro" id="IPR002999">
    <property type="entry name" value="Tudor"/>
</dbReference>
<evidence type="ECO:0000256" key="1">
    <source>
        <dbReference type="ARBA" id="ARBA00004123"/>
    </source>
</evidence>
<dbReference type="InterPro" id="IPR000571">
    <property type="entry name" value="Znf_CCCH"/>
</dbReference>
<dbReference type="PROSITE" id="PS50304">
    <property type="entry name" value="TUDOR"/>
    <property type="match status" value="1"/>
</dbReference>
<keyword evidence="5 11" id="KW-0863">Zinc-finger</keyword>
<keyword evidence="7" id="KW-0805">Transcription regulation</keyword>
<evidence type="ECO:0000256" key="3">
    <source>
        <dbReference type="ARBA" id="ARBA00022491"/>
    </source>
</evidence>
<keyword evidence="6 11" id="KW-0862">Zinc</keyword>
<dbReference type="Proteomes" id="UP000245119">
    <property type="component" value="Linkage Group LG11"/>
</dbReference>
<evidence type="ECO:0000256" key="8">
    <source>
        <dbReference type="ARBA" id="ARBA00023125"/>
    </source>
</evidence>
<keyword evidence="8" id="KW-0238">DNA-binding</keyword>
<dbReference type="InterPro" id="IPR000467">
    <property type="entry name" value="G_patch_dom"/>
</dbReference>
<dbReference type="PANTHER" id="PTHR46297">
    <property type="entry name" value="ZINC FINGER CCCH-TYPE WITH G PATCH DOMAIN-CONTAINING PROTEIN"/>
    <property type="match status" value="1"/>
</dbReference>
<evidence type="ECO:0000256" key="9">
    <source>
        <dbReference type="ARBA" id="ARBA00023163"/>
    </source>
</evidence>
<feature type="domain" description="Tudor" evidence="15">
    <location>
        <begin position="270"/>
        <end position="327"/>
    </location>
</feature>
<dbReference type="EMBL" id="PZQS01000011">
    <property type="protein sequence ID" value="PVD21955.1"/>
    <property type="molecule type" value="Genomic_DNA"/>
</dbReference>
<evidence type="ECO:0000256" key="5">
    <source>
        <dbReference type="ARBA" id="ARBA00022771"/>
    </source>
</evidence>
<dbReference type="Gene3D" id="2.30.30.1190">
    <property type="match status" value="1"/>
</dbReference>
<reference evidence="16 17" key="1">
    <citation type="submission" date="2018-04" db="EMBL/GenBank/DDBJ databases">
        <title>The genome of golden apple snail Pomacea canaliculata provides insight into stress tolerance and invasive adaptation.</title>
        <authorList>
            <person name="Liu C."/>
            <person name="Liu B."/>
            <person name="Ren Y."/>
            <person name="Zhang Y."/>
            <person name="Wang H."/>
            <person name="Li S."/>
            <person name="Jiang F."/>
            <person name="Yin L."/>
            <person name="Zhang G."/>
            <person name="Qian W."/>
            <person name="Fan W."/>
        </authorList>
    </citation>
    <scope>NUCLEOTIDE SEQUENCE [LARGE SCALE GENOMIC DNA]</scope>
    <source>
        <strain evidence="16">SZHN2017</strain>
        <tissue evidence="16">Muscle</tissue>
    </source>
</reference>
<feature type="compositionally biased region" description="Basic and acidic residues" evidence="12">
    <location>
        <begin position="449"/>
        <end position="461"/>
    </location>
</feature>
<feature type="region of interest" description="Disordered" evidence="12">
    <location>
        <begin position="442"/>
        <end position="521"/>
    </location>
</feature>
<feature type="region of interest" description="Disordered" evidence="12">
    <location>
        <begin position="138"/>
        <end position="166"/>
    </location>
</feature>
<feature type="zinc finger region" description="C3H1-type" evidence="11">
    <location>
        <begin position="231"/>
        <end position="254"/>
    </location>
</feature>
<evidence type="ECO:0000256" key="6">
    <source>
        <dbReference type="ARBA" id="ARBA00022833"/>
    </source>
</evidence>
<feature type="compositionally biased region" description="Basic and acidic residues" evidence="12">
    <location>
        <begin position="509"/>
        <end position="521"/>
    </location>
</feature>
<evidence type="ECO:0000256" key="10">
    <source>
        <dbReference type="ARBA" id="ARBA00023242"/>
    </source>
</evidence>
<dbReference type="GO" id="GO:0001227">
    <property type="term" value="F:DNA-binding transcription repressor activity, RNA polymerase II-specific"/>
    <property type="evidence" value="ECO:0007669"/>
    <property type="project" value="TreeGrafter"/>
</dbReference>
<evidence type="ECO:0000256" key="12">
    <source>
        <dbReference type="SAM" id="MobiDB-lite"/>
    </source>
</evidence>
<feature type="compositionally biased region" description="Acidic residues" evidence="12">
    <location>
        <begin position="141"/>
        <end position="152"/>
    </location>
</feature>
<feature type="region of interest" description="Disordered" evidence="12">
    <location>
        <begin position="319"/>
        <end position="338"/>
    </location>
</feature>
<comment type="caution">
    <text evidence="16">The sequence shown here is derived from an EMBL/GenBank/DDBJ whole genome shotgun (WGS) entry which is preliminary data.</text>
</comment>
<evidence type="ECO:0000256" key="7">
    <source>
        <dbReference type="ARBA" id="ARBA00023015"/>
    </source>
</evidence>